<dbReference type="Proteomes" id="UP000030763">
    <property type="component" value="Unassembled WGS sequence"/>
</dbReference>
<keyword evidence="3" id="KW-1185">Reference proteome</keyword>
<accession>U6M924</accession>
<proteinExistence type="predicted"/>
<reference evidence="2" key="2">
    <citation type="submission" date="2013-10" db="EMBL/GenBank/DDBJ databases">
        <authorList>
            <person name="Aslett M."/>
        </authorList>
    </citation>
    <scope>NUCLEOTIDE SEQUENCE [LARGE SCALE GENOMIC DNA]</scope>
    <source>
        <strain evidence="2">Weybridge</strain>
    </source>
</reference>
<evidence type="ECO:0000313" key="2">
    <source>
        <dbReference type="EMBL" id="CDJ58999.1"/>
    </source>
</evidence>
<name>U6M924_EIMMA</name>
<feature type="compositionally biased region" description="Polar residues" evidence="1">
    <location>
        <begin position="98"/>
        <end position="108"/>
    </location>
</feature>
<dbReference type="AlphaFoldDB" id="U6M924"/>
<dbReference type="GeneID" id="25335930"/>
<organism evidence="2 3">
    <name type="scientific">Eimeria maxima</name>
    <name type="common">Coccidian parasite</name>
    <dbReference type="NCBI Taxonomy" id="5804"/>
    <lineage>
        <taxon>Eukaryota</taxon>
        <taxon>Sar</taxon>
        <taxon>Alveolata</taxon>
        <taxon>Apicomplexa</taxon>
        <taxon>Conoidasida</taxon>
        <taxon>Coccidia</taxon>
        <taxon>Eucoccidiorida</taxon>
        <taxon>Eimeriorina</taxon>
        <taxon>Eimeriidae</taxon>
        <taxon>Eimeria</taxon>
    </lineage>
</organism>
<feature type="region of interest" description="Disordered" evidence="1">
    <location>
        <begin position="381"/>
        <end position="415"/>
    </location>
</feature>
<feature type="region of interest" description="Disordered" evidence="1">
    <location>
        <begin position="216"/>
        <end position="236"/>
    </location>
</feature>
<feature type="compositionally biased region" description="Low complexity" evidence="1">
    <location>
        <begin position="864"/>
        <end position="873"/>
    </location>
</feature>
<evidence type="ECO:0000313" key="3">
    <source>
        <dbReference type="Proteomes" id="UP000030763"/>
    </source>
</evidence>
<feature type="compositionally biased region" description="Basic and acidic residues" evidence="1">
    <location>
        <begin position="785"/>
        <end position="797"/>
    </location>
</feature>
<dbReference type="VEuPathDB" id="ToxoDB:EMWEY_00019440"/>
<dbReference type="OrthoDB" id="10636235at2759"/>
<feature type="non-terminal residue" evidence="2">
    <location>
        <position position="892"/>
    </location>
</feature>
<feature type="region of interest" description="Disordered" evidence="1">
    <location>
        <begin position="634"/>
        <end position="688"/>
    </location>
</feature>
<feature type="compositionally biased region" description="Polar residues" evidence="1">
    <location>
        <begin position="704"/>
        <end position="717"/>
    </location>
</feature>
<feature type="compositionally biased region" description="Basic and acidic residues" evidence="1">
    <location>
        <begin position="805"/>
        <end position="828"/>
    </location>
</feature>
<feature type="region of interest" description="Disordered" evidence="1">
    <location>
        <begin position="704"/>
        <end position="736"/>
    </location>
</feature>
<gene>
    <name evidence="2" type="ORF">EMWEY_00019440</name>
</gene>
<dbReference type="EMBL" id="HG720027">
    <property type="protein sequence ID" value="CDJ58999.1"/>
    <property type="molecule type" value="Genomic_DNA"/>
</dbReference>
<dbReference type="RefSeq" id="XP_013335647.1">
    <property type="nucleotide sequence ID" value="XM_013480193.1"/>
</dbReference>
<reference evidence="2" key="1">
    <citation type="submission" date="2013-10" db="EMBL/GenBank/DDBJ databases">
        <title>Genomic analysis of the causative agents of coccidiosis in chickens.</title>
        <authorList>
            <person name="Reid A.J."/>
            <person name="Blake D."/>
            <person name="Billington K."/>
            <person name="Browne H."/>
            <person name="Dunn M."/>
            <person name="Hung S."/>
            <person name="Kawahara F."/>
            <person name="Miranda-Saavedra D."/>
            <person name="Mourier T."/>
            <person name="Nagra H."/>
            <person name="Otto T.D."/>
            <person name="Rawlings N."/>
            <person name="Sanchez A."/>
            <person name="Sanders M."/>
            <person name="Subramaniam C."/>
            <person name="Tay Y."/>
            <person name="Dear P."/>
            <person name="Doerig C."/>
            <person name="Gruber A."/>
            <person name="Parkinson J."/>
            <person name="Shirley M."/>
            <person name="Wan K.L."/>
            <person name="Berriman M."/>
            <person name="Tomley F."/>
            <person name="Pain A."/>
        </authorList>
    </citation>
    <scope>NUCLEOTIDE SEQUENCE [LARGE SCALE GENOMIC DNA]</scope>
    <source>
        <strain evidence="2">Weybridge</strain>
    </source>
</reference>
<feature type="region of interest" description="Disordered" evidence="1">
    <location>
        <begin position="772"/>
        <end position="892"/>
    </location>
</feature>
<protein>
    <submittedName>
        <fullName evidence="2">Uncharacterized protein</fullName>
    </submittedName>
</protein>
<feature type="region of interest" description="Disordered" evidence="1">
    <location>
        <begin position="98"/>
        <end position="118"/>
    </location>
</feature>
<evidence type="ECO:0000256" key="1">
    <source>
        <dbReference type="SAM" id="MobiDB-lite"/>
    </source>
</evidence>
<sequence length="892" mass="93718">MSNYTAVPSSQLSFAGDGLPSGTAVVQEAASGFYPKFSEGGWTRRVQQQTVSSDHILVYAFAFSGSDWLSLRSEEYLSACSDALSLPAGPEEKEVSFITGTSSPQSDHGSIIGPRHRGSLCSGSRMHTTFLRVGLENGGRLRSSPEGCTGASVKTAPASVRSLSLPLHAPTSSKAGSSLHDGAVLRSFRWVCRSLSNNGEGEDRQKALHRSMRALAAHPSSGTRRSGSHGGFLQEGGDSQLLVLDGRLSGTAPVEAGCSQHAIGESSDCRSNTEDYSKFDTCSGQLPAVGKSDAQQESVVESAREERVDDKRAKEHALPIAEPERAEALMTQEDMHGTDALEFPEHNILRSASYAFADDWQEKSPSSRGVSVEGFQALPEYPVAPPPAQSKNVAPAGEGRAVKSQQGRTDVAGGTVSSISHLAEELQTGAVASDPECGKVRRRNRLTTRRTLQRSFVEMAGRFGTCSFPGRRKSGGAAHMSCRYRVKEQTYQALTLHPSHVHQANQLLSTSSFSKGQVGQNSSLTSDHQVGTSLLTNNSSPDTGLAAQSIQAESDIAGWEARELKTQTLNATKKHITTGDPQNHREGQGSVRGTACEAGVTTCSNLSVPLEAAEGAGGLRDAYGLAAKPPGYLRRQGANRNGTQCCSDDIRDAQPPQASPTRTAHETGVSPCISLSDRPDAAEGDGSFQDASAVADEVPVELQRQASTGTAAETSQDNTHKGEGGQGSSPETAYGAGVTPYSSMIIEGLDEKAGNGFQDASDLAGENATDARAEMTNVGLSGTRESPEGCESFRDASDVAGGEPGEMKRQASSDNKVKSYSDDTHKEQTGQGSSPRTRDDAAATPCSSVSPTKEEEGTSDFFQDALDAAGGRAAEAKPDAPCISLSDPPDAA</sequence>